<protein>
    <submittedName>
        <fullName evidence="2">Uncharacterized protein</fullName>
    </submittedName>
</protein>
<dbReference type="AlphaFoldDB" id="A0A4V3EU43"/>
<sequence>MNRKLLGILLALAIFASSLAGFSKNIFRQYNESIQKTASAQKMNQSIDFELKMDSSGLNLPSDEQQILKLYGSSIKGSITSKYDADKKLGSFEGNVGLSEIIFNFKGFFKEDKLILQLPVLPKYLVIDIKELNKEKEGNALKVQNDFQRKLLNQWNSVVTKDKIKKTGDKKLSIGGENVDTTEFELNLTDGDVKKLITGLLDAMLKDEKFKKMIVESIKEENPQGNVSDADIQKEIDNTVSEFESVLKDVVIENAKYTGNIDKNSYLVQENYEFILSANVPDAGKLKESIKFTVKRWSIGKDVTVELPKLTKENSMSLQELIENSDSVLGDYQNQ</sequence>
<dbReference type="RefSeq" id="WP_133628141.1">
    <property type="nucleotide sequence ID" value="NZ_SOAZ01000010.1"/>
</dbReference>
<evidence type="ECO:0000313" key="2">
    <source>
        <dbReference type="EMBL" id="TDT60967.1"/>
    </source>
</evidence>
<evidence type="ECO:0000256" key="1">
    <source>
        <dbReference type="SAM" id="SignalP"/>
    </source>
</evidence>
<feature type="signal peptide" evidence="1">
    <location>
        <begin position="1"/>
        <end position="20"/>
    </location>
</feature>
<comment type="caution">
    <text evidence="2">The sequence shown here is derived from an EMBL/GenBank/DDBJ whole genome shotgun (WGS) entry which is preliminary data.</text>
</comment>
<accession>A0A4V3EU43</accession>
<dbReference type="Proteomes" id="UP000295325">
    <property type="component" value="Unassembled WGS sequence"/>
</dbReference>
<organism evidence="2 3">
    <name type="scientific">Fonticella tunisiensis</name>
    <dbReference type="NCBI Taxonomy" id="1096341"/>
    <lineage>
        <taxon>Bacteria</taxon>
        <taxon>Bacillati</taxon>
        <taxon>Bacillota</taxon>
        <taxon>Clostridia</taxon>
        <taxon>Eubacteriales</taxon>
        <taxon>Clostridiaceae</taxon>
        <taxon>Fonticella</taxon>
    </lineage>
</organism>
<proteinExistence type="predicted"/>
<keyword evidence="1" id="KW-0732">Signal</keyword>
<evidence type="ECO:0000313" key="3">
    <source>
        <dbReference type="Proteomes" id="UP000295325"/>
    </source>
</evidence>
<name>A0A4V3EU43_9CLOT</name>
<feature type="chain" id="PRO_5038368996" evidence="1">
    <location>
        <begin position="21"/>
        <end position="335"/>
    </location>
</feature>
<keyword evidence="3" id="KW-1185">Reference proteome</keyword>
<reference evidence="2 3" key="1">
    <citation type="submission" date="2019-03" db="EMBL/GenBank/DDBJ databases">
        <title>Genomic Encyclopedia of Type Strains, Phase IV (KMG-IV): sequencing the most valuable type-strain genomes for metagenomic binning, comparative biology and taxonomic classification.</title>
        <authorList>
            <person name="Goeker M."/>
        </authorList>
    </citation>
    <scope>NUCLEOTIDE SEQUENCE [LARGE SCALE GENOMIC DNA]</scope>
    <source>
        <strain evidence="2 3">DSM 24455</strain>
    </source>
</reference>
<dbReference type="EMBL" id="SOAZ01000010">
    <property type="protein sequence ID" value="TDT60967.1"/>
    <property type="molecule type" value="Genomic_DNA"/>
</dbReference>
<gene>
    <name evidence="2" type="ORF">EDD71_11085</name>
</gene>